<protein>
    <submittedName>
        <fullName evidence="11">ABC transporter ATP-binding protein</fullName>
    </submittedName>
</protein>
<dbReference type="RefSeq" id="WP_214154635.1">
    <property type="nucleotide sequence ID" value="NZ_JAHBAY010000002.1"/>
</dbReference>
<evidence type="ECO:0000256" key="3">
    <source>
        <dbReference type="ARBA" id="ARBA00022475"/>
    </source>
</evidence>
<evidence type="ECO:0000256" key="9">
    <source>
        <dbReference type="ARBA" id="ARBA00023136"/>
    </source>
</evidence>
<reference evidence="11 12" key="1">
    <citation type="submission" date="2021-05" db="EMBL/GenBank/DDBJ databases">
        <title>Kineosporia and Streptomyces sp. nov. two new marine actinobacteria isolated from Coral.</title>
        <authorList>
            <person name="Buangrab K."/>
            <person name="Sutthacheep M."/>
            <person name="Yeemin T."/>
            <person name="Harunari E."/>
            <person name="Igarashi Y."/>
            <person name="Kanchanasin P."/>
            <person name="Tanasupawat S."/>
            <person name="Phongsopitanun W."/>
        </authorList>
    </citation>
    <scope>NUCLEOTIDE SEQUENCE [LARGE SCALE GENOMIC DNA]</scope>
    <source>
        <strain evidence="11 12">J2-2</strain>
    </source>
</reference>
<dbReference type="SUPFAM" id="SSF52540">
    <property type="entry name" value="P-loop containing nucleoside triphosphate hydrolases"/>
    <property type="match status" value="1"/>
</dbReference>
<dbReference type="PANTHER" id="PTHR42771:SF2">
    <property type="entry name" value="IRON(3+)-HYDROXAMATE IMPORT ATP-BINDING PROTEIN FHUC"/>
    <property type="match status" value="1"/>
</dbReference>
<keyword evidence="4" id="KW-0410">Iron transport</keyword>
<organism evidence="11 12">
    <name type="scientific">Kineosporia corallincola</name>
    <dbReference type="NCBI Taxonomy" id="2835133"/>
    <lineage>
        <taxon>Bacteria</taxon>
        <taxon>Bacillati</taxon>
        <taxon>Actinomycetota</taxon>
        <taxon>Actinomycetes</taxon>
        <taxon>Kineosporiales</taxon>
        <taxon>Kineosporiaceae</taxon>
        <taxon>Kineosporia</taxon>
    </lineage>
</organism>
<dbReference type="InterPro" id="IPR017871">
    <property type="entry name" value="ABC_transporter-like_CS"/>
</dbReference>
<gene>
    <name evidence="11" type="ORF">KIH74_05335</name>
</gene>
<evidence type="ECO:0000256" key="5">
    <source>
        <dbReference type="ARBA" id="ARBA00022741"/>
    </source>
</evidence>
<keyword evidence="5" id="KW-0547">Nucleotide-binding</keyword>
<evidence type="ECO:0000313" key="11">
    <source>
        <dbReference type="EMBL" id="MBT0768335.1"/>
    </source>
</evidence>
<keyword evidence="7" id="KW-0408">Iron</keyword>
<keyword evidence="12" id="KW-1185">Reference proteome</keyword>
<keyword evidence="8" id="KW-0406">Ion transport</keyword>
<keyword evidence="2" id="KW-0813">Transport</keyword>
<dbReference type="PROSITE" id="PS00211">
    <property type="entry name" value="ABC_TRANSPORTER_1"/>
    <property type="match status" value="1"/>
</dbReference>
<dbReference type="CDD" id="cd03214">
    <property type="entry name" value="ABC_Iron-Siderophores_B12_Hemin"/>
    <property type="match status" value="1"/>
</dbReference>
<dbReference type="Gene3D" id="3.40.50.300">
    <property type="entry name" value="P-loop containing nucleotide triphosphate hydrolases"/>
    <property type="match status" value="1"/>
</dbReference>
<feature type="domain" description="ABC transporter" evidence="10">
    <location>
        <begin position="6"/>
        <end position="242"/>
    </location>
</feature>
<dbReference type="SMART" id="SM00382">
    <property type="entry name" value="AAA"/>
    <property type="match status" value="1"/>
</dbReference>
<evidence type="ECO:0000256" key="4">
    <source>
        <dbReference type="ARBA" id="ARBA00022496"/>
    </source>
</evidence>
<dbReference type="EMBL" id="JAHBAY010000002">
    <property type="protein sequence ID" value="MBT0768335.1"/>
    <property type="molecule type" value="Genomic_DNA"/>
</dbReference>
<evidence type="ECO:0000259" key="10">
    <source>
        <dbReference type="PROSITE" id="PS50893"/>
    </source>
</evidence>
<name>A0ABS5TB84_9ACTN</name>
<dbReference type="InterPro" id="IPR051535">
    <property type="entry name" value="Siderophore_ABC-ATPase"/>
</dbReference>
<evidence type="ECO:0000256" key="1">
    <source>
        <dbReference type="ARBA" id="ARBA00004202"/>
    </source>
</evidence>
<dbReference type="InterPro" id="IPR003439">
    <property type="entry name" value="ABC_transporter-like_ATP-bd"/>
</dbReference>
<proteinExistence type="predicted"/>
<evidence type="ECO:0000256" key="8">
    <source>
        <dbReference type="ARBA" id="ARBA00023065"/>
    </source>
</evidence>
<dbReference type="Proteomes" id="UP001197247">
    <property type="component" value="Unassembled WGS sequence"/>
</dbReference>
<dbReference type="InterPro" id="IPR003593">
    <property type="entry name" value="AAA+_ATPase"/>
</dbReference>
<evidence type="ECO:0000313" key="12">
    <source>
        <dbReference type="Proteomes" id="UP001197247"/>
    </source>
</evidence>
<evidence type="ECO:0000256" key="7">
    <source>
        <dbReference type="ARBA" id="ARBA00023004"/>
    </source>
</evidence>
<dbReference type="InterPro" id="IPR027417">
    <property type="entry name" value="P-loop_NTPase"/>
</dbReference>
<keyword evidence="9" id="KW-0472">Membrane</keyword>
<dbReference type="PROSITE" id="PS50893">
    <property type="entry name" value="ABC_TRANSPORTER_2"/>
    <property type="match status" value="1"/>
</dbReference>
<evidence type="ECO:0000256" key="6">
    <source>
        <dbReference type="ARBA" id="ARBA00022840"/>
    </source>
</evidence>
<accession>A0ABS5TB84</accession>
<dbReference type="PANTHER" id="PTHR42771">
    <property type="entry name" value="IRON(3+)-HYDROXAMATE IMPORT ATP-BINDING PROTEIN FHUC"/>
    <property type="match status" value="1"/>
</dbReference>
<dbReference type="Pfam" id="PF00005">
    <property type="entry name" value="ABC_tran"/>
    <property type="match status" value="1"/>
</dbReference>
<sequence>MTTTVLRAQELSVAYDGNPVITGLDLSITRGQITTLVGANGSGKSTLLKTLGRILKPAAGQVFLDDEPITALATKDVARRLAVLPQTPTAPAGITVRDLVMRGRNPHQTWARPWSAHDARIVTEALTATGLDQVADRDVAALSGGQRQRVWIALVVAQQAPTLLLDEPTTYLDLTHQLSVLSLVRRINTDTGATVVMVLHDLSLAARYSDRLVVMHAGTVVADGPPADVLTPATLLQAFDLHARVVPDPVTGTPLVVPESH</sequence>
<dbReference type="GO" id="GO:0005524">
    <property type="term" value="F:ATP binding"/>
    <property type="evidence" value="ECO:0007669"/>
    <property type="project" value="UniProtKB-KW"/>
</dbReference>
<keyword evidence="6 11" id="KW-0067">ATP-binding</keyword>
<comment type="caution">
    <text evidence="11">The sequence shown here is derived from an EMBL/GenBank/DDBJ whole genome shotgun (WGS) entry which is preliminary data.</text>
</comment>
<evidence type="ECO:0000256" key="2">
    <source>
        <dbReference type="ARBA" id="ARBA00022448"/>
    </source>
</evidence>
<keyword evidence="3" id="KW-1003">Cell membrane</keyword>
<comment type="subcellular location">
    <subcellularLocation>
        <location evidence="1">Cell membrane</location>
        <topology evidence="1">Peripheral membrane protein</topology>
    </subcellularLocation>
</comment>